<feature type="signal peptide" evidence="1">
    <location>
        <begin position="1"/>
        <end position="28"/>
    </location>
</feature>
<keyword evidence="1" id="KW-0732">Signal</keyword>
<gene>
    <name evidence="2" type="ORF">Tel_11545</name>
</gene>
<dbReference type="KEGG" id="tee:Tel_11545"/>
<protein>
    <recommendedName>
        <fullName evidence="4">Transporter</fullName>
    </recommendedName>
</protein>
<evidence type="ECO:0008006" key="4">
    <source>
        <dbReference type="Google" id="ProtNLM"/>
    </source>
</evidence>
<name>A0A0S2TEX3_9GAMM</name>
<dbReference type="EMBL" id="CP013099">
    <property type="protein sequence ID" value="ALP53719.1"/>
    <property type="molecule type" value="Genomic_DNA"/>
</dbReference>
<evidence type="ECO:0000313" key="2">
    <source>
        <dbReference type="EMBL" id="ALP53719.1"/>
    </source>
</evidence>
<dbReference type="InterPro" id="IPR025737">
    <property type="entry name" value="FApF"/>
</dbReference>
<feature type="chain" id="PRO_5006604936" description="Transporter" evidence="1">
    <location>
        <begin position="29"/>
        <end position="278"/>
    </location>
</feature>
<accession>A0A0S2TEX3</accession>
<dbReference type="Proteomes" id="UP000055136">
    <property type="component" value="Chromosome"/>
</dbReference>
<keyword evidence="3" id="KW-1185">Reference proteome</keyword>
<evidence type="ECO:0000256" key="1">
    <source>
        <dbReference type="SAM" id="SignalP"/>
    </source>
</evidence>
<evidence type="ECO:0000313" key="3">
    <source>
        <dbReference type="Proteomes" id="UP000055136"/>
    </source>
</evidence>
<dbReference type="STRING" id="1748243.Tel_11545"/>
<dbReference type="AlphaFoldDB" id="A0A0S2TEX3"/>
<reference evidence="2" key="1">
    <citation type="submission" date="2015-10" db="EMBL/GenBank/DDBJ databases">
        <title>Description of Candidatus Tenderia electrophaga gen. nov, sp. nov., an Uncultivated Electroautotroph from a Biocathode Enrichment.</title>
        <authorList>
            <person name="Eddie B.J."/>
            <person name="Malanoski A.P."/>
            <person name="Wang Z."/>
            <person name="Hall R.J."/>
            <person name="Oh S.D."/>
            <person name="Heiner C."/>
            <person name="Lin B."/>
            <person name="Strycharz-Glaven S.M."/>
        </authorList>
    </citation>
    <scope>NUCLEOTIDE SEQUENCE [LARGE SCALE GENOMIC DNA]</scope>
    <source>
        <strain evidence="2">NRL1</strain>
    </source>
</reference>
<dbReference type="Pfam" id="PF13557">
    <property type="entry name" value="Phenol_MetA_deg"/>
    <property type="match status" value="1"/>
</dbReference>
<proteinExistence type="predicted"/>
<sequence length="278" mass="30501">MKPYLWHTLPGAVAAAALLALGNNAALAHDPVFGIGPHVLYKGGVETAVHQHREKAGEETENELALELVYGVTGDWAAGVELPYASKEEGPESSSGPADIKLFTKYRFWREDSLGLQESAAVLLAVNMDNGDETQSPPLGNGATDYLAGLTYGYEGLEWYRWASARYLRPGENDAGLQMSDKWQVDFVGGWRPTPPEYRRPDTVWLLELNGEFAEKATLNGNTLANSGGSEWFLSPGIFWTYRNFAIKAGVQIPIASDLNGTQDESDYRASASFEWHL</sequence>
<organism evidence="2 3">
    <name type="scientific">Candidatus Tenderia electrophaga</name>
    <dbReference type="NCBI Taxonomy" id="1748243"/>
    <lineage>
        <taxon>Bacteria</taxon>
        <taxon>Pseudomonadati</taxon>
        <taxon>Pseudomonadota</taxon>
        <taxon>Gammaproteobacteria</taxon>
        <taxon>Candidatus Tenderiales</taxon>
        <taxon>Candidatus Tenderiaceae</taxon>
        <taxon>Candidatus Tenderia</taxon>
    </lineage>
</organism>